<dbReference type="GO" id="GO:0032196">
    <property type="term" value="P:transposition"/>
    <property type="evidence" value="ECO:0007669"/>
    <property type="project" value="UniProtKB-KW"/>
</dbReference>
<dbReference type="GO" id="GO:0003677">
    <property type="term" value="F:DNA binding"/>
    <property type="evidence" value="ECO:0007669"/>
    <property type="project" value="UniProtKB-KW"/>
</dbReference>
<evidence type="ECO:0000256" key="3">
    <source>
        <dbReference type="ARBA" id="ARBA00022578"/>
    </source>
</evidence>
<dbReference type="InterPro" id="IPR010095">
    <property type="entry name" value="Cas12f1-like_TNB"/>
</dbReference>
<evidence type="ECO:0000259" key="7">
    <source>
        <dbReference type="Pfam" id="PF07282"/>
    </source>
</evidence>
<feature type="domain" description="Probable transposase IS891/IS1136/IS1341" evidence="6">
    <location>
        <begin position="12"/>
        <end position="108"/>
    </location>
</feature>
<feature type="domain" description="Cas12f1-like TNB" evidence="7">
    <location>
        <begin position="122"/>
        <end position="187"/>
    </location>
</feature>
<evidence type="ECO:0000313" key="8">
    <source>
        <dbReference type="EMBL" id="SEP21832.1"/>
    </source>
</evidence>
<keyword evidence="5" id="KW-0233">DNA recombination</keyword>
<dbReference type="EMBL" id="FOCX01000046">
    <property type="protein sequence ID" value="SEP21832.1"/>
    <property type="molecule type" value="Genomic_DNA"/>
</dbReference>
<keyword evidence="4" id="KW-0238">DNA-binding</keyword>
<dbReference type="AlphaFoldDB" id="A0A1H8W2G4"/>
<evidence type="ECO:0000256" key="2">
    <source>
        <dbReference type="ARBA" id="ARBA00011044"/>
    </source>
</evidence>
<dbReference type="GO" id="GO:0006310">
    <property type="term" value="P:DNA recombination"/>
    <property type="evidence" value="ECO:0007669"/>
    <property type="project" value="UniProtKB-KW"/>
</dbReference>
<keyword evidence="3" id="KW-0815">Transposition</keyword>
<dbReference type="NCBIfam" id="NF040570">
    <property type="entry name" value="guided_TnpB"/>
    <property type="match status" value="1"/>
</dbReference>
<feature type="non-terminal residue" evidence="8">
    <location>
        <position position="1"/>
    </location>
</feature>
<sequence>EKPDVEEIDVEDCVGVDLGILNYIHTSDGLSVGRLDLEDEYERLEKAQRTQSRRVEGSENWEKARRRVAKQKRRIQRKVRDFQHKLTRWLCREYDAVFVEDLDVKKMLEDSQNARRKQDAAWRQFISLLEYKAELYGCHVKQVPALGTTKECARCGVEVEKELWMREHSCPSCGFETDRDWNAALNILQRGLARLGVGCSEGTPVETAAAAGTEANAGDVPASRVVEAGTSVCEDGRSPAPPRAG</sequence>
<dbReference type="OrthoDB" id="33505at2157"/>
<dbReference type="RefSeq" id="WP_211611434.1">
    <property type="nucleotide sequence ID" value="NZ_FOCX01000046.1"/>
</dbReference>
<dbReference type="NCBIfam" id="TIGR01766">
    <property type="entry name" value="IS200/IS605 family accessory protein TnpB-like domain"/>
    <property type="match status" value="1"/>
</dbReference>
<protein>
    <submittedName>
        <fullName evidence="8">Putative transposase</fullName>
    </submittedName>
</protein>
<comment type="similarity">
    <text evidence="1">In the C-terminal section; belongs to the transposase 35 family.</text>
</comment>
<evidence type="ECO:0000256" key="5">
    <source>
        <dbReference type="ARBA" id="ARBA00023172"/>
    </source>
</evidence>
<name>A0A1H8W2G4_9EURY</name>
<gene>
    <name evidence="8" type="ORF">SAMN05216388_104625</name>
</gene>
<accession>A0A1H8W2G4</accession>
<dbReference type="InterPro" id="IPR001959">
    <property type="entry name" value="Transposase"/>
</dbReference>
<evidence type="ECO:0000313" key="9">
    <source>
        <dbReference type="Proteomes" id="UP000198775"/>
    </source>
</evidence>
<dbReference type="Pfam" id="PF07282">
    <property type="entry name" value="Cas12f1-like_TNB"/>
    <property type="match status" value="1"/>
</dbReference>
<dbReference type="PANTHER" id="PTHR30405">
    <property type="entry name" value="TRANSPOSASE"/>
    <property type="match status" value="1"/>
</dbReference>
<evidence type="ECO:0000256" key="4">
    <source>
        <dbReference type="ARBA" id="ARBA00023125"/>
    </source>
</evidence>
<evidence type="ECO:0000256" key="1">
    <source>
        <dbReference type="ARBA" id="ARBA00008761"/>
    </source>
</evidence>
<proteinExistence type="inferred from homology"/>
<dbReference type="InterPro" id="IPR051399">
    <property type="entry name" value="RNA-guided_DNA_endo/Transpos"/>
</dbReference>
<comment type="similarity">
    <text evidence="2">In the N-terminal section; belongs to the transposase 2 family.</text>
</comment>
<reference evidence="9" key="1">
    <citation type="submission" date="2016-10" db="EMBL/GenBank/DDBJ databases">
        <authorList>
            <person name="Varghese N."/>
            <person name="Submissions S."/>
        </authorList>
    </citation>
    <scope>NUCLEOTIDE SEQUENCE [LARGE SCALE GENOMIC DNA]</scope>
    <source>
        <strain evidence="9">IBRC-M 10043</strain>
    </source>
</reference>
<evidence type="ECO:0000259" key="6">
    <source>
        <dbReference type="Pfam" id="PF01385"/>
    </source>
</evidence>
<dbReference type="Pfam" id="PF01385">
    <property type="entry name" value="OrfB_IS605"/>
    <property type="match status" value="1"/>
</dbReference>
<dbReference type="PANTHER" id="PTHR30405:SF11">
    <property type="entry name" value="RNA-GUIDED DNA ENDONUCLEASE RV2885C-RELATED"/>
    <property type="match status" value="1"/>
</dbReference>
<keyword evidence="9" id="KW-1185">Reference proteome</keyword>
<dbReference type="Proteomes" id="UP000198775">
    <property type="component" value="Unassembled WGS sequence"/>
</dbReference>
<organism evidence="8 9">
    <name type="scientific">Halorientalis persicus</name>
    <dbReference type="NCBI Taxonomy" id="1367881"/>
    <lineage>
        <taxon>Archaea</taxon>
        <taxon>Methanobacteriati</taxon>
        <taxon>Methanobacteriota</taxon>
        <taxon>Stenosarchaea group</taxon>
        <taxon>Halobacteria</taxon>
        <taxon>Halobacteriales</taxon>
        <taxon>Haloarculaceae</taxon>
        <taxon>Halorientalis</taxon>
    </lineage>
</organism>